<evidence type="ECO:0000313" key="4">
    <source>
        <dbReference type="Proteomes" id="UP000289738"/>
    </source>
</evidence>
<accession>A0A445E7R5</accession>
<keyword evidence="2" id="KW-0812">Transmembrane</keyword>
<proteinExistence type="predicted"/>
<dbReference type="PANTHER" id="PTHR33264">
    <property type="entry name" value="EXPRESSED PROTEIN"/>
    <property type="match status" value="1"/>
</dbReference>
<dbReference type="PANTHER" id="PTHR33264:SF8">
    <property type="entry name" value="EXPRESSED PROTEIN"/>
    <property type="match status" value="1"/>
</dbReference>
<keyword evidence="4" id="KW-1185">Reference proteome</keyword>
<gene>
    <name evidence="3" type="ORF">Ahy_A02g005744</name>
</gene>
<reference evidence="3 4" key="1">
    <citation type="submission" date="2019-01" db="EMBL/GenBank/DDBJ databases">
        <title>Sequencing of cultivated peanut Arachis hypogaea provides insights into genome evolution and oil improvement.</title>
        <authorList>
            <person name="Chen X."/>
        </authorList>
    </citation>
    <scope>NUCLEOTIDE SEQUENCE [LARGE SCALE GENOMIC DNA]</scope>
    <source>
        <strain evidence="4">cv. Fuhuasheng</strain>
        <tissue evidence="3">Leaves</tissue>
    </source>
</reference>
<evidence type="ECO:0008006" key="5">
    <source>
        <dbReference type="Google" id="ProtNLM"/>
    </source>
</evidence>
<keyword evidence="2" id="KW-0472">Membrane</keyword>
<feature type="transmembrane region" description="Helical" evidence="2">
    <location>
        <begin position="41"/>
        <end position="65"/>
    </location>
</feature>
<feature type="region of interest" description="Disordered" evidence="1">
    <location>
        <begin position="6"/>
        <end position="33"/>
    </location>
</feature>
<keyword evidence="2" id="KW-1133">Transmembrane helix</keyword>
<name>A0A445E7R5_ARAHY</name>
<dbReference type="STRING" id="3818.A0A445E7R5"/>
<evidence type="ECO:0000256" key="2">
    <source>
        <dbReference type="SAM" id="Phobius"/>
    </source>
</evidence>
<organism evidence="3 4">
    <name type="scientific">Arachis hypogaea</name>
    <name type="common">Peanut</name>
    <dbReference type="NCBI Taxonomy" id="3818"/>
    <lineage>
        <taxon>Eukaryota</taxon>
        <taxon>Viridiplantae</taxon>
        <taxon>Streptophyta</taxon>
        <taxon>Embryophyta</taxon>
        <taxon>Tracheophyta</taxon>
        <taxon>Spermatophyta</taxon>
        <taxon>Magnoliopsida</taxon>
        <taxon>eudicotyledons</taxon>
        <taxon>Gunneridae</taxon>
        <taxon>Pentapetalae</taxon>
        <taxon>rosids</taxon>
        <taxon>fabids</taxon>
        <taxon>Fabales</taxon>
        <taxon>Fabaceae</taxon>
        <taxon>Papilionoideae</taxon>
        <taxon>50 kb inversion clade</taxon>
        <taxon>dalbergioids sensu lato</taxon>
        <taxon>Dalbergieae</taxon>
        <taxon>Pterocarpus clade</taxon>
        <taxon>Arachis</taxon>
    </lineage>
</organism>
<evidence type="ECO:0000313" key="3">
    <source>
        <dbReference type="EMBL" id="RYR71490.1"/>
    </source>
</evidence>
<protein>
    <recommendedName>
        <fullName evidence="5">Transmembrane protein</fullName>
    </recommendedName>
</protein>
<dbReference type="AlphaFoldDB" id="A0A445E7R5"/>
<dbReference type="Proteomes" id="UP000289738">
    <property type="component" value="Chromosome A02"/>
</dbReference>
<sequence>MIVLRQTSFNNHRHRRQQQQLIHGGHQGGSKKSAGTKIGEVIGGATAVCCCFPIGLANVVFLAIYKVPAGLCRQALQKRKQRRRLRQARKEGLYPPNRCYSYALDEEFGGKFFGRGAGEEDVAKKLKDEKLEEEMIDKEVMELEKEMWETFYGTGFWRSCSKRDNSSSQGFISIVSGPNAQVHDAKYCTEFI</sequence>
<comment type="caution">
    <text evidence="3">The sequence shown here is derived from an EMBL/GenBank/DDBJ whole genome shotgun (WGS) entry which is preliminary data.</text>
</comment>
<evidence type="ECO:0000256" key="1">
    <source>
        <dbReference type="SAM" id="MobiDB-lite"/>
    </source>
</evidence>
<dbReference type="EMBL" id="SDMP01000002">
    <property type="protein sequence ID" value="RYR71490.1"/>
    <property type="molecule type" value="Genomic_DNA"/>
</dbReference>